<gene>
    <name evidence="1" type="ORF">F7R91_31635</name>
</gene>
<dbReference type="AlphaFoldDB" id="A0A6H9UT75"/>
<accession>A0A6H9UT75</accession>
<protein>
    <submittedName>
        <fullName evidence="1">Uncharacterized protein</fullName>
    </submittedName>
</protein>
<keyword evidence="2" id="KW-1185">Reference proteome</keyword>
<reference evidence="1 2" key="1">
    <citation type="submission" date="2019-09" db="EMBL/GenBank/DDBJ databases">
        <title>Screening of Novel Bioactive Compounds from Soil-Associated.</title>
        <authorList>
            <person name="Zhao S."/>
        </authorList>
    </citation>
    <scope>NUCLEOTIDE SEQUENCE [LARGE SCALE GENOMIC DNA]</scope>
    <source>
        <strain evidence="1 2">HIT-DPA4</strain>
    </source>
</reference>
<dbReference type="RefSeq" id="WP_150954714.1">
    <property type="nucleotide sequence ID" value="NZ_VZRB01000029.1"/>
</dbReference>
<proteinExistence type="predicted"/>
<comment type="caution">
    <text evidence="1">The sequence shown here is derived from an EMBL/GenBank/DDBJ whole genome shotgun (WGS) entry which is preliminary data.</text>
</comment>
<evidence type="ECO:0000313" key="1">
    <source>
        <dbReference type="EMBL" id="KAB1141757.1"/>
    </source>
</evidence>
<dbReference type="EMBL" id="VZRB01000029">
    <property type="protein sequence ID" value="KAB1141757.1"/>
    <property type="molecule type" value="Genomic_DNA"/>
</dbReference>
<evidence type="ECO:0000313" key="2">
    <source>
        <dbReference type="Proteomes" id="UP000442707"/>
    </source>
</evidence>
<organism evidence="1 2">
    <name type="scientific">Streptomyces luteolifulvus</name>
    <dbReference type="NCBI Taxonomy" id="2615112"/>
    <lineage>
        <taxon>Bacteria</taxon>
        <taxon>Bacillati</taxon>
        <taxon>Actinomycetota</taxon>
        <taxon>Actinomycetes</taxon>
        <taxon>Kitasatosporales</taxon>
        <taxon>Streptomycetaceae</taxon>
        <taxon>Streptomyces</taxon>
    </lineage>
</organism>
<sequence length="296" mass="32247">MWIFHRPPGHARHDTPLDTGTIHAGGVSVRTEHHTGLDRAAGIRNSEARGRRTWSRAIHDHVGNVPQAVDGPPPAEFLSAEQLLARLRPWVVTRDSIEPDTRWYTHARVVAPGLCEVLALDLDDSVLTLTDDALAPLGGVVDLRTHALDNLRALPVDSHTALHGPEGLRFHVMTGDSFFTSSRVLTADELAHDLTGRGLGPDGALVAMPNRHQLALCPVDTVHGTDLLPTLRCMTAFTADHFEDAVGQVSPDVYWWHGGTLTRLVRQDGGEPEFTHNVEFEVLLLRLAGNGAAGHF</sequence>
<name>A0A6H9UT75_9ACTN</name>
<dbReference type="Proteomes" id="UP000442707">
    <property type="component" value="Unassembled WGS sequence"/>
</dbReference>